<dbReference type="AlphaFoldDB" id="A0A379ZB46"/>
<dbReference type="Gene3D" id="2.40.128.20">
    <property type="match status" value="1"/>
</dbReference>
<dbReference type="Pfam" id="PF09223">
    <property type="entry name" value="ZinT"/>
    <property type="match status" value="1"/>
</dbReference>
<feature type="chain" id="PRO_5017069837" evidence="3">
    <location>
        <begin position="32"/>
        <end position="224"/>
    </location>
</feature>
<protein>
    <submittedName>
        <fullName evidence="5">Cadmium-induced protein ZinT</fullName>
    </submittedName>
</protein>
<evidence type="ECO:0000256" key="1">
    <source>
        <dbReference type="ARBA" id="ARBA00022729"/>
    </source>
</evidence>
<keyword evidence="2" id="KW-0862">Zinc</keyword>
<feature type="signal peptide" evidence="3">
    <location>
        <begin position="1"/>
        <end position="31"/>
    </location>
</feature>
<proteinExistence type="predicted"/>
<dbReference type="NCBIfam" id="NF007639">
    <property type="entry name" value="PRK10306.1"/>
    <property type="match status" value="1"/>
</dbReference>
<dbReference type="InterPro" id="IPR015304">
    <property type="entry name" value="ZinT_dom"/>
</dbReference>
<reference evidence="5 6" key="1">
    <citation type="submission" date="2018-06" db="EMBL/GenBank/DDBJ databases">
        <authorList>
            <consortium name="Pathogen Informatics"/>
            <person name="Doyle S."/>
        </authorList>
    </citation>
    <scope>NUCLEOTIDE SEQUENCE [LARGE SCALE GENOMIC DNA]</scope>
    <source>
        <strain evidence="5 6">NCTC10211</strain>
    </source>
</reference>
<dbReference type="GO" id="GO:0008270">
    <property type="term" value="F:zinc ion binding"/>
    <property type="evidence" value="ECO:0007669"/>
    <property type="project" value="InterPro"/>
</dbReference>
<accession>A0A379ZB46</accession>
<keyword evidence="1 3" id="KW-0732">Signal</keyword>
<dbReference type="EMBL" id="UGYK01000002">
    <property type="protein sequence ID" value="SUI58612.1"/>
    <property type="molecule type" value="Genomic_DNA"/>
</dbReference>
<evidence type="ECO:0000313" key="5">
    <source>
        <dbReference type="EMBL" id="SUI58612.1"/>
    </source>
</evidence>
<evidence type="ECO:0000256" key="3">
    <source>
        <dbReference type="SAM" id="SignalP"/>
    </source>
</evidence>
<evidence type="ECO:0000259" key="4">
    <source>
        <dbReference type="Pfam" id="PF09223"/>
    </source>
</evidence>
<gene>
    <name evidence="5" type="primary">zinT</name>
    <name evidence="5" type="ORF">NCTC10211_03548</name>
</gene>
<dbReference type="PROSITE" id="PS51257">
    <property type="entry name" value="PROKAR_LIPOPROTEIN"/>
    <property type="match status" value="1"/>
</dbReference>
<evidence type="ECO:0000313" key="6">
    <source>
        <dbReference type="Proteomes" id="UP000254765"/>
    </source>
</evidence>
<name>A0A379ZB46_SERMA</name>
<evidence type="ECO:0000256" key="2">
    <source>
        <dbReference type="ARBA" id="ARBA00022833"/>
    </source>
</evidence>
<dbReference type="SUPFAM" id="SSF50814">
    <property type="entry name" value="Lipocalins"/>
    <property type="match status" value="1"/>
</dbReference>
<dbReference type="Proteomes" id="UP000254765">
    <property type="component" value="Unassembled WGS sequence"/>
</dbReference>
<feature type="domain" description="ZinT" evidence="4">
    <location>
        <begin position="45"/>
        <end position="224"/>
    </location>
</feature>
<sequence length="224" mass="25415">MVTDKERILARHFGKLAVALAALFISGQACAHGHHSHGKPLTEVEKKAEAGVFDDKDVKDRNLADWEGVWQSVYPYLLNGDLDPVFKKKAAQDKRKTFAEVKAYYRKGYATDVDTIGIENGVMEFHRGDQSSACQYKYAGHKILTYVSGKKGVRYLFECQDAGSLAPKFVQFSDHIIGPRKSAHFHIFMGNTSQEALLKEMDNWPTYYPFQLQTKEVVDEMLHH</sequence>
<dbReference type="InterPro" id="IPR012674">
    <property type="entry name" value="Calycin"/>
</dbReference>
<organism evidence="5 6">
    <name type="scientific">Serratia marcescens</name>
    <dbReference type="NCBI Taxonomy" id="615"/>
    <lineage>
        <taxon>Bacteria</taxon>
        <taxon>Pseudomonadati</taxon>
        <taxon>Pseudomonadota</taxon>
        <taxon>Gammaproteobacteria</taxon>
        <taxon>Enterobacterales</taxon>
        <taxon>Yersiniaceae</taxon>
        <taxon>Serratia</taxon>
    </lineage>
</organism>